<gene>
    <name evidence="3" type="ORF">GKJPGBOP_06262</name>
</gene>
<comment type="caution">
    <text evidence="3">The sequence shown here is derived from an EMBL/GenBank/DDBJ whole genome shotgun (WGS) entry which is preliminary data.</text>
</comment>
<keyword evidence="2" id="KW-1133">Transmembrane helix</keyword>
<dbReference type="EMBL" id="BHZD01000001">
    <property type="protein sequence ID" value="GCD46512.1"/>
    <property type="molecule type" value="Genomic_DNA"/>
</dbReference>
<evidence type="ECO:0000256" key="1">
    <source>
        <dbReference type="SAM" id="MobiDB-lite"/>
    </source>
</evidence>
<evidence type="ECO:0008006" key="5">
    <source>
        <dbReference type="Google" id="ProtNLM"/>
    </source>
</evidence>
<keyword evidence="4" id="KW-1185">Reference proteome</keyword>
<evidence type="ECO:0000313" key="4">
    <source>
        <dbReference type="Proteomes" id="UP000286746"/>
    </source>
</evidence>
<feature type="region of interest" description="Disordered" evidence="1">
    <location>
        <begin position="1"/>
        <end position="91"/>
    </location>
</feature>
<feature type="compositionally biased region" description="Low complexity" evidence="1">
    <location>
        <begin position="267"/>
        <end position="281"/>
    </location>
</feature>
<organism evidence="3 4">
    <name type="scientific">Streptomyces paromomycinus</name>
    <name type="common">Streptomyces rimosus subsp. paromomycinus</name>
    <dbReference type="NCBI Taxonomy" id="92743"/>
    <lineage>
        <taxon>Bacteria</taxon>
        <taxon>Bacillati</taxon>
        <taxon>Actinomycetota</taxon>
        <taxon>Actinomycetes</taxon>
        <taxon>Kitasatosporales</taxon>
        <taxon>Streptomycetaceae</taxon>
        <taxon>Streptomyces</taxon>
    </lineage>
</organism>
<evidence type="ECO:0000313" key="3">
    <source>
        <dbReference type="EMBL" id="GCD46512.1"/>
    </source>
</evidence>
<protein>
    <recommendedName>
        <fullName evidence="5">ABC transporter permease</fullName>
    </recommendedName>
</protein>
<feature type="transmembrane region" description="Helical" evidence="2">
    <location>
        <begin position="235"/>
        <end position="254"/>
    </location>
</feature>
<keyword evidence="2" id="KW-0812">Transmembrane</keyword>
<feature type="transmembrane region" description="Helical" evidence="2">
    <location>
        <begin position="181"/>
        <end position="200"/>
    </location>
</feature>
<name>A0A401WB40_STREY</name>
<feature type="transmembrane region" description="Helical" evidence="2">
    <location>
        <begin position="156"/>
        <end position="174"/>
    </location>
</feature>
<sequence length="290" mass="29981">MTDPADGLPGPGASEGPADGAGQTGRNRPHGRPADSGTVPTWHDDRVTAPQTPQPHENQPHDDRATGHAYNPWASPSGATSDHPTSGGSAVRDRAELRRELFEAALIALVVTVCGVLLGALWAWLAPRVPLIADGSGNVYLQHVEGEEAIGGDGTFILLALGFGVVCAAGAFLFRRGGGIPLVVALVVGGLLGSVVAWRFGIWLGPASDLAQLATEAGKGVPFDAPLRLQAKGALIAWPAGAMIAHLLLTGLFGPRDPEPPRPEWYPGGQQPPQSPKTPQTPQTPPPSDG</sequence>
<reference evidence="3 4" key="1">
    <citation type="submission" date="2018-11" db="EMBL/GenBank/DDBJ databases">
        <title>Whole genome sequence of Streptomyces paromomycinus NBRC 15454(T).</title>
        <authorList>
            <person name="Komaki H."/>
            <person name="Tamura T."/>
        </authorList>
    </citation>
    <scope>NUCLEOTIDE SEQUENCE [LARGE SCALE GENOMIC DNA]</scope>
    <source>
        <strain evidence="3 4">NBRC 15454</strain>
    </source>
</reference>
<accession>A0A401WB40</accession>
<keyword evidence="2" id="KW-0472">Membrane</keyword>
<feature type="transmembrane region" description="Helical" evidence="2">
    <location>
        <begin position="101"/>
        <end position="125"/>
    </location>
</feature>
<feature type="compositionally biased region" description="Polar residues" evidence="1">
    <location>
        <begin position="77"/>
        <end position="88"/>
    </location>
</feature>
<evidence type="ECO:0000256" key="2">
    <source>
        <dbReference type="SAM" id="Phobius"/>
    </source>
</evidence>
<feature type="region of interest" description="Disordered" evidence="1">
    <location>
        <begin position="255"/>
        <end position="290"/>
    </location>
</feature>
<proteinExistence type="predicted"/>
<dbReference type="Proteomes" id="UP000286746">
    <property type="component" value="Unassembled WGS sequence"/>
</dbReference>
<dbReference type="AlphaFoldDB" id="A0A401WB40"/>